<protein>
    <submittedName>
        <fullName evidence="2">Uncharacterized protein</fullName>
    </submittedName>
</protein>
<evidence type="ECO:0000313" key="2">
    <source>
        <dbReference type="EMBL" id="KAF2734082.1"/>
    </source>
</evidence>
<dbReference type="AlphaFoldDB" id="A0A9P4UZC3"/>
<organism evidence="2 3">
    <name type="scientific">Polyplosphaeria fusca</name>
    <dbReference type="NCBI Taxonomy" id="682080"/>
    <lineage>
        <taxon>Eukaryota</taxon>
        <taxon>Fungi</taxon>
        <taxon>Dikarya</taxon>
        <taxon>Ascomycota</taxon>
        <taxon>Pezizomycotina</taxon>
        <taxon>Dothideomycetes</taxon>
        <taxon>Pleosporomycetidae</taxon>
        <taxon>Pleosporales</taxon>
        <taxon>Tetraplosphaeriaceae</taxon>
        <taxon>Polyplosphaeria</taxon>
    </lineage>
</organism>
<proteinExistence type="predicted"/>
<keyword evidence="3" id="KW-1185">Reference proteome</keyword>
<dbReference type="Proteomes" id="UP000799444">
    <property type="component" value="Unassembled WGS sequence"/>
</dbReference>
<keyword evidence="1" id="KW-0812">Transmembrane</keyword>
<accession>A0A9P4UZC3</accession>
<evidence type="ECO:0000313" key="3">
    <source>
        <dbReference type="Proteomes" id="UP000799444"/>
    </source>
</evidence>
<name>A0A9P4UZC3_9PLEO</name>
<keyword evidence="1" id="KW-0472">Membrane</keyword>
<sequence>MYTHRFGLDLRWIWGLSNISLSISHTLVVLMDSFFFGGWPHAFSHSNRLLSEDAMLVP</sequence>
<gene>
    <name evidence="2" type="ORF">EJ04DRAFT_512722</name>
</gene>
<dbReference type="EMBL" id="ML996152">
    <property type="protein sequence ID" value="KAF2734082.1"/>
    <property type="molecule type" value="Genomic_DNA"/>
</dbReference>
<reference evidence="2" key="1">
    <citation type="journal article" date="2020" name="Stud. Mycol.">
        <title>101 Dothideomycetes genomes: a test case for predicting lifestyles and emergence of pathogens.</title>
        <authorList>
            <person name="Haridas S."/>
            <person name="Albert R."/>
            <person name="Binder M."/>
            <person name="Bloem J."/>
            <person name="Labutti K."/>
            <person name="Salamov A."/>
            <person name="Andreopoulos B."/>
            <person name="Baker S."/>
            <person name="Barry K."/>
            <person name="Bills G."/>
            <person name="Bluhm B."/>
            <person name="Cannon C."/>
            <person name="Castanera R."/>
            <person name="Culley D."/>
            <person name="Daum C."/>
            <person name="Ezra D."/>
            <person name="Gonzalez J."/>
            <person name="Henrissat B."/>
            <person name="Kuo A."/>
            <person name="Liang C."/>
            <person name="Lipzen A."/>
            <person name="Lutzoni F."/>
            <person name="Magnuson J."/>
            <person name="Mondo S."/>
            <person name="Nolan M."/>
            <person name="Ohm R."/>
            <person name="Pangilinan J."/>
            <person name="Park H.-J."/>
            <person name="Ramirez L."/>
            <person name="Alfaro M."/>
            <person name="Sun H."/>
            <person name="Tritt A."/>
            <person name="Yoshinaga Y."/>
            <person name="Zwiers L.-H."/>
            <person name="Turgeon B."/>
            <person name="Goodwin S."/>
            <person name="Spatafora J."/>
            <person name="Crous P."/>
            <person name="Grigoriev I."/>
        </authorList>
    </citation>
    <scope>NUCLEOTIDE SEQUENCE</scope>
    <source>
        <strain evidence="2">CBS 125425</strain>
    </source>
</reference>
<comment type="caution">
    <text evidence="2">The sequence shown here is derived from an EMBL/GenBank/DDBJ whole genome shotgun (WGS) entry which is preliminary data.</text>
</comment>
<evidence type="ECO:0000256" key="1">
    <source>
        <dbReference type="SAM" id="Phobius"/>
    </source>
</evidence>
<feature type="transmembrane region" description="Helical" evidence="1">
    <location>
        <begin position="12"/>
        <end position="36"/>
    </location>
</feature>
<keyword evidence="1" id="KW-1133">Transmembrane helix</keyword>